<dbReference type="InterPro" id="IPR008441">
    <property type="entry name" value="AfumC-like_glycosyl_Trfase"/>
</dbReference>
<dbReference type="InterPro" id="IPR029044">
    <property type="entry name" value="Nucleotide-diphossugar_trans"/>
</dbReference>
<comment type="caution">
    <text evidence="2">The sequence shown here is derived from an EMBL/GenBank/DDBJ whole genome shotgun (WGS) entry which is preliminary data.</text>
</comment>
<keyword evidence="1" id="KW-0812">Transmembrane</keyword>
<name>A0A250XC75_9CHLO</name>
<keyword evidence="1" id="KW-0472">Membrane</keyword>
<dbReference type="EMBL" id="BEGY01000055">
    <property type="protein sequence ID" value="GAX80656.1"/>
    <property type="molecule type" value="Genomic_DNA"/>
</dbReference>
<dbReference type="Proteomes" id="UP000232323">
    <property type="component" value="Unassembled WGS sequence"/>
</dbReference>
<accession>A0A250XC75</accession>
<evidence type="ECO:0000313" key="2">
    <source>
        <dbReference type="EMBL" id="GAX80656.1"/>
    </source>
</evidence>
<gene>
    <name evidence="2" type="ORF">CEUSTIGMA_g8091.t1</name>
</gene>
<dbReference type="OrthoDB" id="420206at2759"/>
<reference evidence="2 3" key="1">
    <citation type="submission" date="2017-08" db="EMBL/GenBank/DDBJ databases">
        <title>Acidophilic green algal genome provides insights into adaptation to an acidic environment.</title>
        <authorList>
            <person name="Hirooka S."/>
            <person name="Hirose Y."/>
            <person name="Kanesaki Y."/>
            <person name="Higuchi S."/>
            <person name="Fujiwara T."/>
            <person name="Onuma R."/>
            <person name="Era A."/>
            <person name="Ohbayashi R."/>
            <person name="Uzuka A."/>
            <person name="Nozaki H."/>
            <person name="Yoshikawa H."/>
            <person name="Miyagishima S.Y."/>
        </authorList>
    </citation>
    <scope>NUCLEOTIDE SEQUENCE [LARGE SCALE GENOMIC DNA]</scope>
    <source>
        <strain evidence="2 3">NIES-2499</strain>
    </source>
</reference>
<proteinExistence type="predicted"/>
<sequence>MPIKFSRFHDLILPLGFDKIPSAVPLIRQIGNSNGPKRLGFMVASWRPRIRLLPCTILTLILLLVGGVLLLKLGASKKDTNKKHGPQPPYFTGHYVNESAIPNHIWTFWADCPPQIVLAFMKTWCMHNPGYKLTVLTLKNYKSHISDLELDDVPIKDSMARVSDILRLHALAEHGGIWMDATILCTTSLSWVHSIQVAEQVEYVGFYISSFTNNMKYPIFESWFFACIPKSPLVSSWRDEFMQLQKYGNAGKYIKALKAEGVDLQWLAIPEYLAIHASMQKVLQKSGQAFRYHVHDCILGPLRYLADADWHSGNGVVSLVRDPETRSEVIKLRSWERKVIVSSSLWTSLAPFWYFITGQNFFEAFGVDYSAMKTKLCDISSNPCTQLEKEYTSLRKSKTLALL</sequence>
<evidence type="ECO:0000256" key="1">
    <source>
        <dbReference type="SAM" id="Phobius"/>
    </source>
</evidence>
<dbReference type="Gene3D" id="3.90.550.20">
    <property type="match status" value="1"/>
</dbReference>
<feature type="transmembrane region" description="Helical" evidence="1">
    <location>
        <begin position="52"/>
        <end position="71"/>
    </location>
</feature>
<dbReference type="GO" id="GO:0016757">
    <property type="term" value="F:glycosyltransferase activity"/>
    <property type="evidence" value="ECO:0007669"/>
    <property type="project" value="InterPro"/>
</dbReference>
<dbReference type="Pfam" id="PF05704">
    <property type="entry name" value="Caps_synth"/>
    <property type="match status" value="1"/>
</dbReference>
<keyword evidence="1" id="KW-1133">Transmembrane helix</keyword>
<dbReference type="AlphaFoldDB" id="A0A250XC75"/>
<protein>
    <submittedName>
        <fullName evidence="2">Uncharacterized protein</fullName>
    </submittedName>
</protein>
<keyword evidence="3" id="KW-1185">Reference proteome</keyword>
<evidence type="ECO:0000313" key="3">
    <source>
        <dbReference type="Proteomes" id="UP000232323"/>
    </source>
</evidence>
<organism evidence="2 3">
    <name type="scientific">Chlamydomonas eustigma</name>
    <dbReference type="NCBI Taxonomy" id="1157962"/>
    <lineage>
        <taxon>Eukaryota</taxon>
        <taxon>Viridiplantae</taxon>
        <taxon>Chlorophyta</taxon>
        <taxon>core chlorophytes</taxon>
        <taxon>Chlorophyceae</taxon>
        <taxon>CS clade</taxon>
        <taxon>Chlamydomonadales</taxon>
        <taxon>Chlamydomonadaceae</taxon>
        <taxon>Chlamydomonas</taxon>
    </lineage>
</organism>
<dbReference type="SUPFAM" id="SSF53448">
    <property type="entry name" value="Nucleotide-diphospho-sugar transferases"/>
    <property type="match status" value="1"/>
</dbReference>